<dbReference type="OrthoDB" id="28055at10239"/>
<dbReference type="Pfam" id="PF01623">
    <property type="entry name" value="Carla_C4"/>
    <property type="match status" value="1"/>
</dbReference>
<proteinExistence type="inferred from homology"/>
<evidence type="ECO:0000256" key="5">
    <source>
        <dbReference type="ARBA" id="ARBA00022632"/>
    </source>
</evidence>
<keyword evidence="6" id="KW-0479">Metal-binding</keyword>
<dbReference type="EMBL" id="KJ789130">
    <property type="protein sequence ID" value="AJD23370.1"/>
    <property type="molecule type" value="Genomic_RNA"/>
</dbReference>
<dbReference type="KEGG" id="vg:24193712"/>
<reference evidence="11 12" key="1">
    <citation type="submission" date="2014-05" db="EMBL/GenBank/DDBJ databases">
        <title>Molecular characterization of a novel Carlavirus on yam.</title>
        <authorList>
            <person name="Zou C."/>
            <person name="Meng J."/>
            <person name="Yao Z."/>
            <person name="Chen B."/>
        </authorList>
    </citation>
    <scope>NUCLEOTIDE SEQUENCE [LARGE SCALE GENOMIC DNA]</scope>
    <source>
        <strain evidence="11">SG1</strain>
    </source>
</reference>
<keyword evidence="8" id="KW-0862">Zinc</keyword>
<evidence type="ECO:0000256" key="6">
    <source>
        <dbReference type="ARBA" id="ARBA00022723"/>
    </source>
</evidence>
<accession>A0A0B4VMU0</accession>
<evidence type="ECO:0000256" key="3">
    <source>
        <dbReference type="ARBA" id="ARBA00022463"/>
    </source>
</evidence>
<comment type="similarity">
    <text evidence="1">Belongs to the carlaviruses nucleic acid-binding protein family.</text>
</comment>
<dbReference type="RefSeq" id="YP_009116873.1">
    <property type="nucleotide sequence ID" value="NC_026248.1"/>
</dbReference>
<evidence type="ECO:0000256" key="8">
    <source>
        <dbReference type="ARBA" id="ARBA00022833"/>
    </source>
</evidence>
<evidence type="ECO:0000256" key="1">
    <source>
        <dbReference type="ARBA" id="ARBA00006158"/>
    </source>
</evidence>
<evidence type="ECO:0000256" key="10">
    <source>
        <dbReference type="ARBA" id="ARBA00023280"/>
    </source>
</evidence>
<sequence length="110" mass="12380">MIWWKVALLLHLAFLNKCGKSDFHLCVNIAWRVLRPIGGGKSTYARRRRAASIGRCYRCYRLSPPLPQTTRCDGVTCVPGISYNMKVARYIRDGVTEVIPSTPCYGGSSR</sequence>
<name>A0A0B4VMU0_9VIRU</name>
<organism evidence="11 12">
    <name type="scientific">Yam latent virus</name>
    <dbReference type="NCBI Taxonomy" id="1592930"/>
    <lineage>
        <taxon>Viruses</taxon>
        <taxon>Riboviria</taxon>
        <taxon>Orthornavirae</taxon>
        <taxon>Kitrinoviricota</taxon>
        <taxon>Alsuviricetes</taxon>
        <taxon>Tymovirales</taxon>
        <taxon>Betaflexiviridae</taxon>
        <taxon>Quinvirinae</taxon>
        <taxon>Carlavirus</taxon>
        <taxon>Carlavirus latensdioscoreae</taxon>
    </lineage>
</organism>
<evidence type="ECO:0000256" key="4">
    <source>
        <dbReference type="ARBA" id="ARBA00022581"/>
    </source>
</evidence>
<dbReference type="GeneID" id="24193712"/>
<dbReference type="GO" id="GO:0006355">
    <property type="term" value="P:regulation of DNA-templated transcription"/>
    <property type="evidence" value="ECO:0007669"/>
    <property type="project" value="InterPro"/>
</dbReference>
<keyword evidence="3" id="KW-0941">Suppressor of RNA silencing</keyword>
<dbReference type="Proteomes" id="UP000202394">
    <property type="component" value="Segment"/>
</dbReference>
<evidence type="ECO:0000313" key="12">
    <source>
        <dbReference type="Proteomes" id="UP000202394"/>
    </source>
</evidence>
<dbReference type="GO" id="GO:0008270">
    <property type="term" value="F:zinc ion binding"/>
    <property type="evidence" value="ECO:0007669"/>
    <property type="project" value="UniProtKB-KW"/>
</dbReference>
<dbReference type="InterPro" id="IPR002568">
    <property type="entry name" value="Carla-bd"/>
</dbReference>
<dbReference type="GO" id="GO:0052170">
    <property type="term" value="P:symbiont-mediated suppression of host innate immune response"/>
    <property type="evidence" value="ECO:0007669"/>
    <property type="project" value="UniProtKB-KW"/>
</dbReference>
<evidence type="ECO:0000256" key="7">
    <source>
        <dbReference type="ARBA" id="ARBA00022771"/>
    </source>
</evidence>
<protein>
    <recommendedName>
        <fullName evidence="2">RNA silencing suppressor</fullName>
    </recommendedName>
</protein>
<keyword evidence="9" id="KW-0238">DNA-binding</keyword>
<keyword evidence="4" id="KW-0945">Host-virus interaction</keyword>
<evidence type="ECO:0000256" key="9">
    <source>
        <dbReference type="ARBA" id="ARBA00023125"/>
    </source>
</evidence>
<keyword evidence="10" id="KW-0899">Viral immunoevasion</keyword>
<keyword evidence="7" id="KW-0863">Zinc-finger</keyword>
<dbReference type="GO" id="GO:0003677">
    <property type="term" value="F:DNA binding"/>
    <property type="evidence" value="ECO:0007669"/>
    <property type="project" value="UniProtKB-KW"/>
</dbReference>
<keyword evidence="5" id="KW-1090">Inhibition of host innate immune response by virus</keyword>
<keyword evidence="12" id="KW-1185">Reference proteome</keyword>
<evidence type="ECO:0000313" key="11">
    <source>
        <dbReference type="EMBL" id="AJD23370.1"/>
    </source>
</evidence>
<evidence type="ECO:0000256" key="2">
    <source>
        <dbReference type="ARBA" id="ARBA00017202"/>
    </source>
</evidence>